<accession>A0ABW9MDI7</accession>
<gene>
    <name evidence="2" type="ORF">ACCQ42_06325</name>
</gene>
<dbReference type="Proteomes" id="UP001637994">
    <property type="component" value="Unassembled WGS sequence"/>
</dbReference>
<sequence>MKSKAFSLIEIIVSLMILSLIALFVFPSARNNMQISEKIKDKAQVTFALQAGLELGKDIARKNKNVDKLENEVQIGDYKIKISIGPYKNSGLKSDRYIKVKASFGNDSLEVIEVIDEESL</sequence>
<dbReference type="RefSeq" id="WP_410035689.1">
    <property type="nucleotide sequence ID" value="NZ_JBGMEF010000019.1"/>
</dbReference>
<keyword evidence="3" id="KW-1185">Reference proteome</keyword>
<dbReference type="EMBL" id="JBGMEF010000019">
    <property type="protein sequence ID" value="MFO3667383.1"/>
    <property type="molecule type" value="Genomic_DNA"/>
</dbReference>
<evidence type="ECO:0000313" key="2">
    <source>
        <dbReference type="EMBL" id="MFO3667383.1"/>
    </source>
</evidence>
<keyword evidence="1" id="KW-0472">Membrane</keyword>
<feature type="transmembrane region" description="Helical" evidence="1">
    <location>
        <begin position="6"/>
        <end position="26"/>
    </location>
</feature>
<evidence type="ECO:0000256" key="1">
    <source>
        <dbReference type="SAM" id="Phobius"/>
    </source>
</evidence>
<organism evidence="2 3">
    <name type="scientific">Anaerococcus kampingae</name>
    <dbReference type="NCBI Taxonomy" id="3115614"/>
    <lineage>
        <taxon>Bacteria</taxon>
        <taxon>Bacillati</taxon>
        <taxon>Bacillota</taxon>
        <taxon>Tissierellia</taxon>
        <taxon>Tissierellales</taxon>
        <taxon>Peptoniphilaceae</taxon>
        <taxon>Anaerococcus</taxon>
    </lineage>
</organism>
<dbReference type="Pfam" id="PF07963">
    <property type="entry name" value="N_methyl"/>
    <property type="match status" value="1"/>
</dbReference>
<keyword evidence="1" id="KW-1133">Transmembrane helix</keyword>
<keyword evidence="1" id="KW-0812">Transmembrane</keyword>
<proteinExistence type="predicted"/>
<comment type="caution">
    <text evidence="2">The sequence shown here is derived from an EMBL/GenBank/DDBJ whole genome shotgun (WGS) entry which is preliminary data.</text>
</comment>
<reference evidence="2 3" key="1">
    <citation type="journal article" date="2025" name="Anaerobe">
        <title>Description of Anaerococcus kampingiae sp. nov., Anaerococcus groningensis sp. nov., Anaerococcus martiniensis sp. nov., and Anaerococcus cruorum sp. nov., isolated from human clinical specimens.</title>
        <authorList>
            <person name="Boiten K.E."/>
            <person name="Meijer J."/>
            <person name="van Wezel E.M."/>
            <person name="Veloo A.C.M."/>
        </authorList>
    </citation>
    <scope>NUCLEOTIDE SEQUENCE [LARGE SCALE GENOMIC DNA]</scope>
    <source>
        <strain evidence="2 3">ENR0874</strain>
    </source>
</reference>
<dbReference type="NCBIfam" id="TIGR02532">
    <property type="entry name" value="IV_pilin_GFxxxE"/>
    <property type="match status" value="1"/>
</dbReference>
<name>A0ABW9MDI7_9FIRM</name>
<evidence type="ECO:0000313" key="3">
    <source>
        <dbReference type="Proteomes" id="UP001637994"/>
    </source>
</evidence>
<dbReference type="InterPro" id="IPR012902">
    <property type="entry name" value="N_methyl_site"/>
</dbReference>
<protein>
    <submittedName>
        <fullName evidence="2">Type II secretion system protein</fullName>
    </submittedName>
</protein>